<feature type="domain" description="THAP-type" evidence="5">
    <location>
        <begin position="13"/>
        <end position="106"/>
    </location>
</feature>
<reference evidence="6 7" key="1">
    <citation type="submission" date="2022-05" db="EMBL/GenBank/DDBJ databases">
        <authorList>
            <consortium name="Genoscope - CEA"/>
            <person name="William W."/>
        </authorList>
    </citation>
    <scope>NUCLEOTIDE SEQUENCE [LARGE SCALE GENOMIC DNA]</scope>
</reference>
<evidence type="ECO:0000256" key="1">
    <source>
        <dbReference type="ARBA" id="ARBA00022723"/>
    </source>
</evidence>
<feature type="non-terminal residue" evidence="6">
    <location>
        <position position="1"/>
    </location>
</feature>
<dbReference type="InterPro" id="IPR006612">
    <property type="entry name" value="THAP_Znf"/>
</dbReference>
<keyword evidence="3" id="KW-0862">Zinc</keyword>
<evidence type="ECO:0000256" key="4">
    <source>
        <dbReference type="ARBA" id="ARBA00023125"/>
    </source>
</evidence>
<accession>A0ABN8SS72</accession>
<evidence type="ECO:0000256" key="2">
    <source>
        <dbReference type="ARBA" id="ARBA00022771"/>
    </source>
</evidence>
<protein>
    <recommendedName>
        <fullName evidence="5">THAP-type domain-containing protein</fullName>
    </recommendedName>
</protein>
<evidence type="ECO:0000313" key="6">
    <source>
        <dbReference type="EMBL" id="CAH3193491.1"/>
    </source>
</evidence>
<proteinExistence type="predicted"/>
<dbReference type="EMBL" id="CALNXI010003499">
    <property type="protein sequence ID" value="CAH3193491.1"/>
    <property type="molecule type" value="Genomic_DNA"/>
</dbReference>
<dbReference type="Pfam" id="PF05485">
    <property type="entry name" value="THAP"/>
    <property type="match status" value="1"/>
</dbReference>
<keyword evidence="4" id="KW-0238">DNA-binding</keyword>
<gene>
    <name evidence="6" type="ORF">PEVE_00025901</name>
</gene>
<dbReference type="Proteomes" id="UP001159427">
    <property type="component" value="Unassembled WGS sequence"/>
</dbReference>
<evidence type="ECO:0000259" key="5">
    <source>
        <dbReference type="Pfam" id="PF05485"/>
    </source>
</evidence>
<evidence type="ECO:0000313" key="7">
    <source>
        <dbReference type="Proteomes" id="UP001159427"/>
    </source>
</evidence>
<organism evidence="6 7">
    <name type="scientific">Porites evermanni</name>
    <dbReference type="NCBI Taxonomy" id="104178"/>
    <lineage>
        <taxon>Eukaryota</taxon>
        <taxon>Metazoa</taxon>
        <taxon>Cnidaria</taxon>
        <taxon>Anthozoa</taxon>
        <taxon>Hexacorallia</taxon>
        <taxon>Scleractinia</taxon>
        <taxon>Fungiina</taxon>
        <taxon>Poritidae</taxon>
        <taxon>Porites</taxon>
    </lineage>
</organism>
<sequence>CLEQTAQYLGAACHESQNTKGSVFLKFHLPIKKKNINNNNNNNNNKESWRKASLHVVTRDRVVDASFRKQIEEGSVFICERHFTPEDIEIHETWQILRTGAVPTLNIPIKSHASEQSDVLPPREYLTVHVDDKAKPTVPSVCKPCFKNVGDFIKHIDSLKLSGLTRSTKEDNSSIAFSMFDGIHHLLKYQVTVDSNLRFVVSVYGSFLPDNHPIYLTKKRSVRFTTAFPLLSQVQELQLCAGLSKFDDSKIQDPVATYRLMRHSISKIIDPLDFESSPAIHFH</sequence>
<keyword evidence="7" id="KW-1185">Reference proteome</keyword>
<name>A0ABN8SS72_9CNID</name>
<evidence type="ECO:0000256" key="3">
    <source>
        <dbReference type="ARBA" id="ARBA00022833"/>
    </source>
</evidence>
<dbReference type="SUPFAM" id="SSF57716">
    <property type="entry name" value="Glucocorticoid receptor-like (DNA-binding domain)"/>
    <property type="match status" value="1"/>
</dbReference>
<keyword evidence="1" id="KW-0479">Metal-binding</keyword>
<keyword evidence="2" id="KW-0863">Zinc-finger</keyword>
<comment type="caution">
    <text evidence="6">The sequence shown here is derived from an EMBL/GenBank/DDBJ whole genome shotgun (WGS) entry which is preliminary data.</text>
</comment>